<dbReference type="Proteomes" id="UP000242864">
    <property type="component" value="Chromosome"/>
</dbReference>
<evidence type="ECO:0000313" key="2">
    <source>
        <dbReference type="Proteomes" id="UP000242864"/>
    </source>
</evidence>
<organism evidence="1 2">
    <name type="scientific">Staphylococcus lutrae</name>
    <dbReference type="NCBI Taxonomy" id="155085"/>
    <lineage>
        <taxon>Bacteria</taxon>
        <taxon>Bacillati</taxon>
        <taxon>Bacillota</taxon>
        <taxon>Bacilli</taxon>
        <taxon>Bacillales</taxon>
        <taxon>Staphylococcaceae</taxon>
        <taxon>Staphylococcus</taxon>
    </lineage>
</organism>
<dbReference type="RefSeq" id="WP_085236929.1">
    <property type="nucleotide sequence ID" value="NZ_PPRH01000027.1"/>
</dbReference>
<name>A0AAC9RNJ8_9STAP</name>
<gene>
    <name evidence="1" type="ORF">B5P37_03570</name>
</gene>
<dbReference type="AlphaFoldDB" id="A0AAC9RNJ8"/>
<evidence type="ECO:0000313" key="1">
    <source>
        <dbReference type="EMBL" id="ARJ50451.1"/>
    </source>
</evidence>
<accession>A0AAC9RNJ8</accession>
<proteinExistence type="predicted"/>
<sequence length="69" mass="7856">MMLTKGTSNIKKEFSFYNRSVTIHGSGTEISLILSFHICKNEQLSTAHKSMMIEVNHRCARKRNGQKEG</sequence>
<keyword evidence="2" id="KW-1185">Reference proteome</keyword>
<reference evidence="1 2" key="1">
    <citation type="submission" date="2017-04" db="EMBL/GenBank/DDBJ databases">
        <authorList>
            <person name="Veseli I.A."/>
            <person name="Tang C."/>
            <person name="Pombert J.-F."/>
        </authorList>
    </citation>
    <scope>NUCLEOTIDE SEQUENCE [LARGE SCALE GENOMIC DNA]</scope>
    <source>
        <strain evidence="1 2">ATCC 700373</strain>
    </source>
</reference>
<dbReference type="KEGG" id="slz:B5P37_03570"/>
<dbReference type="EMBL" id="CP020773">
    <property type="protein sequence ID" value="ARJ50451.1"/>
    <property type="molecule type" value="Genomic_DNA"/>
</dbReference>
<protein>
    <submittedName>
        <fullName evidence="1">Uncharacterized protein</fullName>
    </submittedName>
</protein>